<keyword evidence="3" id="KW-1185">Reference proteome</keyword>
<keyword evidence="1" id="KW-0472">Membrane</keyword>
<proteinExistence type="predicted"/>
<accession>A0A166SJG2</accession>
<dbReference type="Proteomes" id="UP000076532">
    <property type="component" value="Unassembled WGS sequence"/>
</dbReference>
<dbReference type="EMBL" id="KV417498">
    <property type="protein sequence ID" value="KZP29516.1"/>
    <property type="molecule type" value="Genomic_DNA"/>
</dbReference>
<evidence type="ECO:0000313" key="2">
    <source>
        <dbReference type="EMBL" id="KZP29516.1"/>
    </source>
</evidence>
<evidence type="ECO:0000256" key="1">
    <source>
        <dbReference type="SAM" id="Phobius"/>
    </source>
</evidence>
<protein>
    <submittedName>
        <fullName evidence="2">Uncharacterized protein</fullName>
    </submittedName>
</protein>
<sequence>MGQCSISQANITAFEVRRSSNWHTGVTFERRNSEGARNATTRENIAMSCTYRADGGPLSLAFIQHQRKMRFIPVALAIAVAATPAMGGPVTYFMCQAGCTAAATTCTAAAFYWPPALFACSQGLTVCMASCSACWFYGP</sequence>
<dbReference type="AlphaFoldDB" id="A0A166SJG2"/>
<evidence type="ECO:0000313" key="3">
    <source>
        <dbReference type="Proteomes" id="UP000076532"/>
    </source>
</evidence>
<reference evidence="2 3" key="1">
    <citation type="journal article" date="2016" name="Mol. Biol. Evol.">
        <title>Comparative Genomics of Early-Diverging Mushroom-Forming Fungi Provides Insights into the Origins of Lignocellulose Decay Capabilities.</title>
        <authorList>
            <person name="Nagy L.G."/>
            <person name="Riley R."/>
            <person name="Tritt A."/>
            <person name="Adam C."/>
            <person name="Daum C."/>
            <person name="Floudas D."/>
            <person name="Sun H."/>
            <person name="Yadav J.S."/>
            <person name="Pangilinan J."/>
            <person name="Larsson K.H."/>
            <person name="Matsuura K."/>
            <person name="Barry K."/>
            <person name="Labutti K."/>
            <person name="Kuo R."/>
            <person name="Ohm R.A."/>
            <person name="Bhattacharya S.S."/>
            <person name="Shirouzu T."/>
            <person name="Yoshinaga Y."/>
            <person name="Martin F.M."/>
            <person name="Grigoriev I.V."/>
            <person name="Hibbett D.S."/>
        </authorList>
    </citation>
    <scope>NUCLEOTIDE SEQUENCE [LARGE SCALE GENOMIC DNA]</scope>
    <source>
        <strain evidence="2 3">CBS 109695</strain>
    </source>
</reference>
<organism evidence="2 3">
    <name type="scientific">Athelia psychrophila</name>
    <dbReference type="NCBI Taxonomy" id="1759441"/>
    <lineage>
        <taxon>Eukaryota</taxon>
        <taxon>Fungi</taxon>
        <taxon>Dikarya</taxon>
        <taxon>Basidiomycota</taxon>
        <taxon>Agaricomycotina</taxon>
        <taxon>Agaricomycetes</taxon>
        <taxon>Agaricomycetidae</taxon>
        <taxon>Atheliales</taxon>
        <taxon>Atheliaceae</taxon>
        <taxon>Athelia</taxon>
    </lineage>
</organism>
<keyword evidence="1" id="KW-1133">Transmembrane helix</keyword>
<name>A0A166SJG2_9AGAM</name>
<feature type="transmembrane region" description="Helical" evidence="1">
    <location>
        <begin position="71"/>
        <end position="94"/>
    </location>
</feature>
<gene>
    <name evidence="2" type="ORF">FIBSPDRAFT_193852</name>
</gene>
<keyword evidence="1" id="KW-0812">Transmembrane</keyword>